<keyword evidence="6" id="KW-0963">Cytoplasm</keyword>
<evidence type="ECO:0000256" key="11">
    <source>
        <dbReference type="ARBA" id="ARBA00031501"/>
    </source>
</evidence>
<comment type="similarity">
    <text evidence="3">Belongs to the disproportionating enzyme family.</text>
</comment>
<evidence type="ECO:0000256" key="8">
    <source>
        <dbReference type="ARBA" id="ARBA00022679"/>
    </source>
</evidence>
<evidence type="ECO:0000313" key="12">
    <source>
        <dbReference type="EMBL" id="KGE71946.1"/>
    </source>
</evidence>
<keyword evidence="13" id="KW-1185">Reference proteome</keyword>
<dbReference type="Proteomes" id="UP000029692">
    <property type="component" value="Unassembled WGS sequence"/>
</dbReference>
<dbReference type="GO" id="GO:0004134">
    <property type="term" value="F:4-alpha-glucanotransferase activity"/>
    <property type="evidence" value="ECO:0007669"/>
    <property type="project" value="UniProtKB-EC"/>
</dbReference>
<dbReference type="GO" id="GO:0005975">
    <property type="term" value="P:carbohydrate metabolic process"/>
    <property type="evidence" value="ECO:0007669"/>
    <property type="project" value="InterPro"/>
</dbReference>
<dbReference type="EC" id="2.4.1.25" evidence="4"/>
<keyword evidence="8 12" id="KW-0808">Transferase</keyword>
<dbReference type="AlphaFoldDB" id="A0A098QWL0"/>
<reference evidence="12 13" key="1">
    <citation type="submission" date="2014-05" db="EMBL/GenBank/DDBJ databases">
        <title>De novo Genome Sequence of Spirocheata sp.</title>
        <authorList>
            <person name="Shivani Y."/>
            <person name="Subhash Y."/>
            <person name="Tushar L."/>
            <person name="Sasikala C."/>
            <person name="Ramana C.V."/>
        </authorList>
    </citation>
    <scope>NUCLEOTIDE SEQUENCE [LARGE SCALE GENOMIC DNA]</scope>
    <source>
        <strain evidence="12 13">JC230</strain>
    </source>
</reference>
<dbReference type="OrthoDB" id="9811841at2"/>
<gene>
    <name evidence="12" type="ORF">DC28_09125</name>
</gene>
<evidence type="ECO:0000256" key="9">
    <source>
        <dbReference type="ARBA" id="ARBA00023277"/>
    </source>
</evidence>
<evidence type="ECO:0000256" key="5">
    <source>
        <dbReference type="ARBA" id="ARBA00020295"/>
    </source>
</evidence>
<evidence type="ECO:0000256" key="7">
    <source>
        <dbReference type="ARBA" id="ARBA00022676"/>
    </source>
</evidence>
<protein>
    <recommendedName>
        <fullName evidence="5">4-alpha-glucanotransferase</fullName>
        <ecNumber evidence="4">2.4.1.25</ecNumber>
    </recommendedName>
    <alternativeName>
        <fullName evidence="10">Amylomaltase</fullName>
    </alternativeName>
    <alternativeName>
        <fullName evidence="11">Disproportionating enzyme</fullName>
    </alternativeName>
</protein>
<accession>A0A098QWL0</accession>
<evidence type="ECO:0000256" key="1">
    <source>
        <dbReference type="ARBA" id="ARBA00000439"/>
    </source>
</evidence>
<comment type="caution">
    <text evidence="12">The sequence shown here is derived from an EMBL/GenBank/DDBJ whole genome shotgun (WGS) entry which is preliminary data.</text>
</comment>
<keyword evidence="7" id="KW-0328">Glycosyltransferase</keyword>
<organism evidence="12 13">
    <name type="scientific">Spirochaeta lutea</name>
    <dbReference type="NCBI Taxonomy" id="1480694"/>
    <lineage>
        <taxon>Bacteria</taxon>
        <taxon>Pseudomonadati</taxon>
        <taxon>Spirochaetota</taxon>
        <taxon>Spirochaetia</taxon>
        <taxon>Spirochaetales</taxon>
        <taxon>Spirochaetaceae</taxon>
        <taxon>Spirochaeta</taxon>
    </lineage>
</organism>
<name>A0A098QWL0_9SPIO</name>
<proteinExistence type="inferred from homology"/>
<evidence type="ECO:0000256" key="4">
    <source>
        <dbReference type="ARBA" id="ARBA00012560"/>
    </source>
</evidence>
<dbReference type="PANTHER" id="PTHR32518">
    <property type="match status" value="1"/>
</dbReference>
<dbReference type="RefSeq" id="WP_037547829.1">
    <property type="nucleotide sequence ID" value="NZ_JNUP01000064.1"/>
</dbReference>
<dbReference type="PANTHER" id="PTHR32518:SF3">
    <property type="entry name" value="4-ALPHA-GLUCANOTRANSFERASE"/>
    <property type="match status" value="1"/>
</dbReference>
<dbReference type="Gene3D" id="3.20.20.80">
    <property type="entry name" value="Glycosidases"/>
    <property type="match status" value="2"/>
</dbReference>
<dbReference type="InterPro" id="IPR003385">
    <property type="entry name" value="Glyco_hydro_77"/>
</dbReference>
<evidence type="ECO:0000256" key="10">
    <source>
        <dbReference type="ARBA" id="ARBA00031423"/>
    </source>
</evidence>
<evidence type="ECO:0000256" key="6">
    <source>
        <dbReference type="ARBA" id="ARBA00022490"/>
    </source>
</evidence>
<dbReference type="GO" id="GO:0005737">
    <property type="term" value="C:cytoplasm"/>
    <property type="evidence" value="ECO:0007669"/>
    <property type="project" value="UniProtKB-SubCell"/>
</dbReference>
<evidence type="ECO:0000313" key="13">
    <source>
        <dbReference type="Proteomes" id="UP000029692"/>
    </source>
</evidence>
<evidence type="ECO:0000256" key="2">
    <source>
        <dbReference type="ARBA" id="ARBA00004496"/>
    </source>
</evidence>
<dbReference type="Pfam" id="PF02446">
    <property type="entry name" value="Glyco_hydro_77"/>
    <property type="match status" value="1"/>
</dbReference>
<dbReference type="EMBL" id="JNUP01000064">
    <property type="protein sequence ID" value="KGE71946.1"/>
    <property type="molecule type" value="Genomic_DNA"/>
</dbReference>
<keyword evidence="9" id="KW-0119">Carbohydrate metabolism</keyword>
<evidence type="ECO:0000256" key="3">
    <source>
        <dbReference type="ARBA" id="ARBA00005684"/>
    </source>
</evidence>
<dbReference type="InterPro" id="IPR017853">
    <property type="entry name" value="GH"/>
</dbReference>
<comment type="catalytic activity">
    <reaction evidence="1">
        <text>Transfers a segment of a (1-&gt;4)-alpha-D-glucan to a new position in an acceptor, which may be glucose or a (1-&gt;4)-alpha-D-glucan.</text>
        <dbReference type="EC" id="2.4.1.25"/>
    </reaction>
</comment>
<comment type="subcellular location">
    <subcellularLocation>
        <location evidence="2">Cytoplasm</location>
    </subcellularLocation>
</comment>
<sequence>MKFSGLNRPLAGVLVPVFSLRSKESAGTGEFLDLVPFGDWCKKSGLEVIQLLPVNDTGDDPSPYSALSAFALHPLYTRVQALPELDSVKNKQEIIKKLANLRVSHDGSSRLAYRDVLYGKLEILHDVFRANEAVITADSELKTWIKRNPWVTEYAVFRALKDREQLRSWVEWSDNIQPTTEDIQKLWKSKKLPTLFYAWIQYRLEQQFLAAAQHLQTLGILLKGDIPILMNEDSVDVWAHRDIFYVDQRAGAPPDGFSPEGQNWGFPIYNWDALQAQDYGWWRRRLLQADKFYQAYRIDHVLGFFRIWTIGTEHSTGALGYFNPAAYIHRADFYRKGFDDARIRWLSEPHIRGEHIRGVFGVRSDEVIKLCFSQVGNEDLYVFTSAITGEKAIQELPIAWQEKDTLLGWFRDRTFIQVNDHEFAPAWTFRDCSRFQELGDGEKAAIEELVAQKGGESEHLWAQTGKRLLGFMRETVEMLTCAEDLGAVPDCVPRTLGELSILGLKIPRWSRRWHEPGQPYVPIWDYPFLSVCAPSVHDTSTLRDWWENEDGSEAFWYSLGCHEGYPRDFNPSIAQKVLKKLMEAGSALCVFQLQDYFALYNPYRVDDPQDERINIPGTVQETNWSYRIPMTIEDLQKEDGFTAAVRDVTSVRAQS</sequence>
<dbReference type="eggNOG" id="COG1640">
    <property type="taxonomic scope" value="Bacteria"/>
</dbReference>
<dbReference type="SUPFAM" id="SSF51445">
    <property type="entry name" value="(Trans)glycosidases"/>
    <property type="match status" value="1"/>
</dbReference>
<dbReference type="STRING" id="1480694.DC28_09125"/>